<dbReference type="Proteomes" id="UP000241818">
    <property type="component" value="Unassembled WGS sequence"/>
</dbReference>
<dbReference type="OrthoDB" id="3549294at2759"/>
<dbReference type="GeneID" id="36577294"/>
<gene>
    <name evidence="1" type="ORF">M430DRAFT_66136</name>
</gene>
<proteinExistence type="predicted"/>
<reference evidence="1 2" key="1">
    <citation type="journal article" date="2018" name="New Phytol.">
        <title>Comparative genomics and transcriptomics depict ericoid mycorrhizal fungi as versatile saprotrophs and plant mutualists.</title>
        <authorList>
            <person name="Martino E."/>
            <person name="Morin E."/>
            <person name="Grelet G.A."/>
            <person name="Kuo A."/>
            <person name="Kohler A."/>
            <person name="Daghino S."/>
            <person name="Barry K.W."/>
            <person name="Cichocki N."/>
            <person name="Clum A."/>
            <person name="Dockter R.B."/>
            <person name="Hainaut M."/>
            <person name="Kuo R.C."/>
            <person name="LaButti K."/>
            <person name="Lindahl B.D."/>
            <person name="Lindquist E.A."/>
            <person name="Lipzen A."/>
            <person name="Khouja H.R."/>
            <person name="Magnuson J."/>
            <person name="Murat C."/>
            <person name="Ohm R.A."/>
            <person name="Singer S.W."/>
            <person name="Spatafora J.W."/>
            <person name="Wang M."/>
            <person name="Veneault-Fourrey C."/>
            <person name="Henrissat B."/>
            <person name="Grigoriev I.V."/>
            <person name="Martin F.M."/>
            <person name="Perotto S."/>
        </authorList>
    </citation>
    <scope>NUCLEOTIDE SEQUENCE [LARGE SCALE GENOMIC DNA]</scope>
    <source>
        <strain evidence="1 2">ATCC 22711</strain>
    </source>
</reference>
<evidence type="ECO:0000313" key="2">
    <source>
        <dbReference type="Proteomes" id="UP000241818"/>
    </source>
</evidence>
<accession>A0A2T3B487</accession>
<protein>
    <submittedName>
        <fullName evidence="1">Uncharacterized protein</fullName>
    </submittedName>
</protein>
<organism evidence="1 2">
    <name type="scientific">Amorphotheca resinae ATCC 22711</name>
    <dbReference type="NCBI Taxonomy" id="857342"/>
    <lineage>
        <taxon>Eukaryota</taxon>
        <taxon>Fungi</taxon>
        <taxon>Dikarya</taxon>
        <taxon>Ascomycota</taxon>
        <taxon>Pezizomycotina</taxon>
        <taxon>Leotiomycetes</taxon>
        <taxon>Helotiales</taxon>
        <taxon>Amorphothecaceae</taxon>
        <taxon>Amorphotheca</taxon>
    </lineage>
</organism>
<dbReference type="AlphaFoldDB" id="A0A2T3B487"/>
<evidence type="ECO:0000313" key="1">
    <source>
        <dbReference type="EMBL" id="PSS20441.1"/>
    </source>
</evidence>
<name>A0A2T3B487_AMORE</name>
<dbReference type="InParanoid" id="A0A2T3B487"/>
<keyword evidence="2" id="KW-1185">Reference proteome</keyword>
<dbReference type="RefSeq" id="XP_024721711.1">
    <property type="nucleotide sequence ID" value="XM_024869213.1"/>
</dbReference>
<dbReference type="EMBL" id="KZ679010">
    <property type="protein sequence ID" value="PSS20441.1"/>
    <property type="molecule type" value="Genomic_DNA"/>
</dbReference>
<sequence length="102" mass="11739">MPCPVSAGRWEFPLHYRGKHGSMIFFRRPRSKKSKLFIRDISTWKTSDRRTQQSSACQFSNDSRFSNLPGVQNNNEHSVEGSYLAVLTPAWAYIISANWAET</sequence>